<evidence type="ECO:0000256" key="2">
    <source>
        <dbReference type="ARBA" id="ARBA00004613"/>
    </source>
</evidence>
<dbReference type="GO" id="GO:0005576">
    <property type="term" value="C:extracellular region"/>
    <property type="evidence" value="ECO:0007669"/>
    <property type="project" value="UniProtKB-SubCell"/>
</dbReference>
<dbReference type="AlphaFoldDB" id="A0A6A3J5H0"/>
<evidence type="ECO:0000259" key="4">
    <source>
        <dbReference type="Pfam" id="PF20147"/>
    </source>
</evidence>
<evidence type="ECO:0000256" key="1">
    <source>
        <dbReference type="ARBA" id="ARBA00004340"/>
    </source>
</evidence>
<evidence type="ECO:0000313" key="7">
    <source>
        <dbReference type="EMBL" id="KAE9199604.1"/>
    </source>
</evidence>
<reference evidence="8 9" key="1">
    <citation type="submission" date="2018-09" db="EMBL/GenBank/DDBJ databases">
        <title>Genomic investigation of the strawberry pathogen Phytophthora fragariae indicates pathogenicity is determined by transcriptional variation in three key races.</title>
        <authorList>
            <person name="Adams T.M."/>
            <person name="Armitage A.D."/>
            <person name="Sobczyk M.K."/>
            <person name="Bates H.J."/>
            <person name="Dunwell J.M."/>
            <person name="Nellist C.F."/>
            <person name="Harrison R.J."/>
        </authorList>
    </citation>
    <scope>NUCLEOTIDE SEQUENCE [LARGE SCALE GENOMIC DNA]</scope>
    <source>
        <strain evidence="7 9">BC-23</strain>
        <strain evidence="6 10">ONT-3</strain>
        <strain evidence="5 8">SCRP245</strain>
    </source>
</reference>
<name>A0A6A3J5H0_9STRA</name>
<dbReference type="EMBL" id="QXGC01001604">
    <property type="protein sequence ID" value="KAE9199604.1"/>
    <property type="molecule type" value="Genomic_DNA"/>
</dbReference>
<comment type="caution">
    <text evidence="5">The sequence shown here is derived from an EMBL/GenBank/DDBJ whole genome shotgun (WGS) entry which is preliminary data.</text>
</comment>
<evidence type="ECO:0000313" key="8">
    <source>
        <dbReference type="Proteomes" id="UP000460718"/>
    </source>
</evidence>
<dbReference type="EMBL" id="QXFW01001584">
    <property type="protein sequence ID" value="KAE8988638.1"/>
    <property type="molecule type" value="Genomic_DNA"/>
</dbReference>
<evidence type="ECO:0000313" key="9">
    <source>
        <dbReference type="Proteomes" id="UP000476176"/>
    </source>
</evidence>
<dbReference type="Pfam" id="PF20147">
    <property type="entry name" value="Crinkler"/>
    <property type="match status" value="1"/>
</dbReference>
<dbReference type="Proteomes" id="UP000476176">
    <property type="component" value="Unassembled WGS sequence"/>
</dbReference>
<evidence type="ECO:0000256" key="3">
    <source>
        <dbReference type="ARBA" id="ARBA00022525"/>
    </source>
</evidence>
<proteinExistence type="predicted"/>
<sequence>MEVKMALPPANEIKLCCSVYHLAKTYSVGVRLDERVESVRVKLGKQLGAPPKDLRLSWAKNKGGDWVKSDEELKSFLSRGPVQNESGDTAFNRMWPPNLLSKFFDQQTPPHGVVHVLVEVKKNLKRRETDVEAPSALKARKTSSTLRTLIPILNLDELKATAFKSGGLPKDGDFLKLFEWDDDDCGEVKDIQAIKDIVGFTCSEFYVRKETLCVLENFKKFLQVKLGVTTEEFRKEQFIFMGSPGTGKSCILALICFYLAIEKNVPVVWHRVAAVGLPVTRLFHQGKYYEWADRKGDIYSTIVDSRSGGGFDRANCWFCIDGLSQEQLARTSFGTAFTLLAASGQFSRKGESGLKQETCLLPYWRQVDLEDLAVKLLNVHESNAADRYFVSGGSVLFFVYQVEKTRSVASMTLRRVNFEDADALLAPVGSYSEKEIEHIRMIGVPNYKDPKQYTDPECWKALVTSKMAMEYLLTLKKPDYFHKLFVTVKDVNDPQLHSLVLENLFRSIAYNQNSVSISYMKYDNVDRTTHRDPEHLIMREDMGVVKFGRSTGSDESLNVKREGETMDEYAAAVERWAKNPDEMDYWIPASGTCDTIDAVAKWEFKSETDDSGVDSTPVAVERFCLLQLSVANPMGEPHKCEASVVLRLAQPFLDAGKQVCYMALVCGGDEAKWDTHRRAEQKMVTRMEKFRLKPAVMEEDGSPPSFPLYVATYALL</sequence>
<dbReference type="EMBL" id="QXFX01001097">
    <property type="protein sequence ID" value="KAE9096778.1"/>
    <property type="molecule type" value="Genomic_DNA"/>
</dbReference>
<dbReference type="Proteomes" id="UP000460718">
    <property type="component" value="Unassembled WGS sequence"/>
</dbReference>
<dbReference type="InterPro" id="IPR045379">
    <property type="entry name" value="Crinkler_N"/>
</dbReference>
<accession>A0A6A3J5H0</accession>
<dbReference type="GO" id="GO:0043657">
    <property type="term" value="C:host cell"/>
    <property type="evidence" value="ECO:0007669"/>
    <property type="project" value="UniProtKB-SubCell"/>
</dbReference>
<organism evidence="5 8">
    <name type="scientific">Phytophthora fragariae</name>
    <dbReference type="NCBI Taxonomy" id="53985"/>
    <lineage>
        <taxon>Eukaryota</taxon>
        <taxon>Sar</taxon>
        <taxon>Stramenopiles</taxon>
        <taxon>Oomycota</taxon>
        <taxon>Peronosporomycetes</taxon>
        <taxon>Peronosporales</taxon>
        <taxon>Peronosporaceae</taxon>
        <taxon>Phytophthora</taxon>
    </lineage>
</organism>
<evidence type="ECO:0000313" key="10">
    <source>
        <dbReference type="Proteomes" id="UP000488956"/>
    </source>
</evidence>
<evidence type="ECO:0000313" key="6">
    <source>
        <dbReference type="EMBL" id="KAE9096778.1"/>
    </source>
</evidence>
<keyword evidence="3" id="KW-0964">Secreted</keyword>
<gene>
    <name evidence="7" type="ORF">PF004_g19228</name>
    <name evidence="6" type="ORF">PF010_g16212</name>
    <name evidence="5" type="ORF">PF011_g19089</name>
</gene>
<protein>
    <recommendedName>
        <fullName evidence="4">Crinkler effector protein N-terminal domain-containing protein</fullName>
    </recommendedName>
</protein>
<feature type="domain" description="Crinkler effector protein N-terminal" evidence="4">
    <location>
        <begin position="13"/>
        <end position="119"/>
    </location>
</feature>
<comment type="subcellular location">
    <subcellularLocation>
        <location evidence="1">Host cell</location>
    </subcellularLocation>
    <subcellularLocation>
        <location evidence="2">Secreted</location>
    </subcellularLocation>
</comment>
<evidence type="ECO:0000313" key="5">
    <source>
        <dbReference type="EMBL" id="KAE8988638.1"/>
    </source>
</evidence>
<dbReference type="Proteomes" id="UP000488956">
    <property type="component" value="Unassembled WGS sequence"/>
</dbReference>